<keyword evidence="1" id="KW-0732">Signal</keyword>
<feature type="chain" id="PRO_5013250605" evidence="1">
    <location>
        <begin position="24"/>
        <end position="328"/>
    </location>
</feature>
<evidence type="ECO:0000313" key="2">
    <source>
        <dbReference type="EMBL" id="SKB34235.1"/>
    </source>
</evidence>
<protein>
    <submittedName>
        <fullName evidence="2">Uncharacterized protein</fullName>
    </submittedName>
</protein>
<evidence type="ECO:0000256" key="1">
    <source>
        <dbReference type="SAM" id="SignalP"/>
    </source>
</evidence>
<feature type="signal peptide" evidence="1">
    <location>
        <begin position="1"/>
        <end position="23"/>
    </location>
</feature>
<dbReference type="STRING" id="889453.SAMN03080601_00263"/>
<gene>
    <name evidence="2" type="ORF">SAMN03080601_00263</name>
</gene>
<evidence type="ECO:0000313" key="3">
    <source>
        <dbReference type="Proteomes" id="UP000191055"/>
    </source>
</evidence>
<dbReference type="RefSeq" id="WP_232468407.1">
    <property type="nucleotide sequence ID" value="NZ_CP021904.1"/>
</dbReference>
<organism evidence="2 3">
    <name type="scientific">Alkalitalea saponilacus</name>
    <dbReference type="NCBI Taxonomy" id="889453"/>
    <lineage>
        <taxon>Bacteria</taxon>
        <taxon>Pseudomonadati</taxon>
        <taxon>Bacteroidota</taxon>
        <taxon>Bacteroidia</taxon>
        <taxon>Marinilabiliales</taxon>
        <taxon>Marinilabiliaceae</taxon>
        <taxon>Alkalitalea</taxon>
    </lineage>
</organism>
<dbReference type="Proteomes" id="UP000191055">
    <property type="component" value="Unassembled WGS sequence"/>
</dbReference>
<reference evidence="2 3" key="1">
    <citation type="submission" date="2017-02" db="EMBL/GenBank/DDBJ databases">
        <authorList>
            <person name="Peterson S.W."/>
        </authorList>
    </citation>
    <scope>NUCLEOTIDE SEQUENCE [LARGE SCALE GENOMIC DNA]</scope>
    <source>
        <strain evidence="2 3">DSM 24412</strain>
    </source>
</reference>
<dbReference type="EMBL" id="FUYV01000001">
    <property type="protein sequence ID" value="SKB34235.1"/>
    <property type="molecule type" value="Genomic_DNA"/>
</dbReference>
<sequence length="328" mass="37292">MMNSKSIFIFFLFVCLIKGSIFAQPVPAVDENIPALVTFGKDGDTAWGDDDFIQVIFFSVPETFQDPIFIRVYDPDVGGYLDEQKGEWNTRTNFAVYGGQGACSDEDARRIRRDGNFRSGTMLASRTFGNDGRWDGRWFTFGPFNPSEGELLPEYGGNIFKLVVEGLEGDDGNLYRLFLSTSPNENRPIEGAFAFYFKYKFRLHDDAREVSHIYPYIDDRVVAIKQSNFDWDDDGIIRIISPSKNGELMAVSGDDEWATSTHQITEDDINSSLDIQMIKDPNRNMRNNNVVIYLENQYGELMPFYSIPIGGIPRYKYSIGIKPKAPAR</sequence>
<accession>A0A1T5AH58</accession>
<name>A0A1T5AH58_9BACT</name>
<dbReference type="AlphaFoldDB" id="A0A1T5AH58"/>
<proteinExistence type="predicted"/>
<keyword evidence="3" id="KW-1185">Reference proteome</keyword>